<reference evidence="4" key="1">
    <citation type="journal article" date="2019" name="Int. J. Syst. Evol. Microbiol.">
        <title>The Global Catalogue of Microorganisms (GCM) 10K type strain sequencing project: providing services to taxonomists for standard genome sequencing and annotation.</title>
        <authorList>
            <consortium name="The Broad Institute Genomics Platform"/>
            <consortium name="The Broad Institute Genome Sequencing Center for Infectious Disease"/>
            <person name="Wu L."/>
            <person name="Ma J."/>
        </authorList>
    </citation>
    <scope>NUCLEOTIDE SEQUENCE [LARGE SCALE GENOMIC DNA]</scope>
    <source>
        <strain evidence="4">S1</strain>
    </source>
</reference>
<keyword evidence="2" id="KW-1133">Transmembrane helix</keyword>
<evidence type="ECO:0000313" key="3">
    <source>
        <dbReference type="EMBL" id="MFD1427621.1"/>
    </source>
</evidence>
<dbReference type="Proteomes" id="UP001597282">
    <property type="component" value="Unassembled WGS sequence"/>
</dbReference>
<organism evidence="3 4">
    <name type="scientific">Kroppenstedtia sanguinis</name>
    <dbReference type="NCBI Taxonomy" id="1380684"/>
    <lineage>
        <taxon>Bacteria</taxon>
        <taxon>Bacillati</taxon>
        <taxon>Bacillota</taxon>
        <taxon>Bacilli</taxon>
        <taxon>Bacillales</taxon>
        <taxon>Thermoactinomycetaceae</taxon>
        <taxon>Kroppenstedtia</taxon>
    </lineage>
</organism>
<sequence>MNPQMDERWKRKGASTVEYIVVLAAVAILAMAVYHALSGDEMAGMIQGKIQAVIDGDLTGDGASPGAGEAPPTEETGTEQSPSPKLDSPPPPEEEDENAALQFAKGAGDVALDFIGFHDAKAAITG</sequence>
<name>A0ABW4CDP3_9BACL</name>
<proteinExistence type="predicted"/>
<dbReference type="RefSeq" id="WP_380165807.1">
    <property type="nucleotide sequence ID" value="NZ_JBHTNU010000011.1"/>
</dbReference>
<keyword evidence="2" id="KW-0812">Transmembrane</keyword>
<gene>
    <name evidence="3" type="ORF">ACFQ4Y_11960</name>
</gene>
<feature type="compositionally biased region" description="Low complexity" evidence="1">
    <location>
        <begin position="62"/>
        <end position="86"/>
    </location>
</feature>
<comment type="caution">
    <text evidence="3">The sequence shown here is derived from an EMBL/GenBank/DDBJ whole genome shotgun (WGS) entry which is preliminary data.</text>
</comment>
<protein>
    <submittedName>
        <fullName evidence="3">Uncharacterized protein</fullName>
    </submittedName>
</protein>
<evidence type="ECO:0000256" key="2">
    <source>
        <dbReference type="SAM" id="Phobius"/>
    </source>
</evidence>
<feature type="transmembrane region" description="Helical" evidence="2">
    <location>
        <begin position="20"/>
        <end position="37"/>
    </location>
</feature>
<evidence type="ECO:0000256" key="1">
    <source>
        <dbReference type="SAM" id="MobiDB-lite"/>
    </source>
</evidence>
<accession>A0ABW4CDP3</accession>
<keyword evidence="2" id="KW-0472">Membrane</keyword>
<dbReference type="EMBL" id="JBHTNU010000011">
    <property type="protein sequence ID" value="MFD1427621.1"/>
    <property type="molecule type" value="Genomic_DNA"/>
</dbReference>
<evidence type="ECO:0000313" key="4">
    <source>
        <dbReference type="Proteomes" id="UP001597282"/>
    </source>
</evidence>
<feature type="region of interest" description="Disordered" evidence="1">
    <location>
        <begin position="56"/>
        <end position="98"/>
    </location>
</feature>
<keyword evidence="4" id="KW-1185">Reference proteome</keyword>